<dbReference type="SUPFAM" id="SSF54768">
    <property type="entry name" value="dsRNA-binding domain-like"/>
    <property type="match status" value="1"/>
</dbReference>
<dbReference type="PROSITE" id="PS50137">
    <property type="entry name" value="DS_RBD"/>
    <property type="match status" value="1"/>
</dbReference>
<dbReference type="InterPro" id="IPR011907">
    <property type="entry name" value="RNase_III"/>
</dbReference>
<keyword evidence="3 8" id="KW-0507">mRNA processing</keyword>
<dbReference type="GO" id="GO:0006364">
    <property type="term" value="P:rRNA processing"/>
    <property type="evidence" value="ECO:0007669"/>
    <property type="project" value="UniProtKB-UniRule"/>
</dbReference>
<proteinExistence type="inferred from homology"/>
<evidence type="ECO:0000313" key="12">
    <source>
        <dbReference type="Proteomes" id="UP000220133"/>
    </source>
</evidence>
<dbReference type="KEGG" id="cbae:COR50_07005"/>
<dbReference type="InterPro" id="IPR036389">
    <property type="entry name" value="RNase_III_sf"/>
</dbReference>
<dbReference type="HAMAP" id="MF_00104">
    <property type="entry name" value="RNase_III"/>
    <property type="match status" value="1"/>
</dbReference>
<dbReference type="SMART" id="SM00358">
    <property type="entry name" value="DSRM"/>
    <property type="match status" value="1"/>
</dbReference>
<keyword evidence="8" id="KW-0698">rRNA processing</keyword>
<evidence type="ECO:0000259" key="9">
    <source>
        <dbReference type="PROSITE" id="PS50137"/>
    </source>
</evidence>
<evidence type="ECO:0000256" key="6">
    <source>
        <dbReference type="ARBA" id="ARBA00022801"/>
    </source>
</evidence>
<keyword evidence="12" id="KW-1185">Reference proteome</keyword>
<feature type="binding site" evidence="8">
    <location>
        <position position="143"/>
    </location>
    <ligand>
        <name>Mg(2+)</name>
        <dbReference type="ChEBI" id="CHEBI:18420"/>
    </ligand>
</feature>
<feature type="active site" evidence="8">
    <location>
        <position position="74"/>
    </location>
</feature>
<keyword evidence="8" id="KW-0460">Magnesium</keyword>
<reference evidence="11 12" key="1">
    <citation type="submission" date="2017-10" db="EMBL/GenBank/DDBJ databases">
        <title>Paenichitinophaga pekingensis gen. nov., sp. nov., isolated from activated sludge.</title>
        <authorList>
            <person name="Jin D."/>
            <person name="Kong X."/>
            <person name="Deng Y."/>
            <person name="Bai Z."/>
        </authorList>
    </citation>
    <scope>NUCLEOTIDE SEQUENCE [LARGE SCALE GENOMIC DNA]</scope>
    <source>
        <strain evidence="11 12">13</strain>
    </source>
</reference>
<dbReference type="GO" id="GO:0004525">
    <property type="term" value="F:ribonuclease III activity"/>
    <property type="evidence" value="ECO:0007669"/>
    <property type="project" value="UniProtKB-UniRule"/>
</dbReference>
<evidence type="ECO:0000256" key="1">
    <source>
        <dbReference type="ARBA" id="ARBA00000109"/>
    </source>
</evidence>
<name>A0A291QSS0_9BACT</name>
<evidence type="ECO:0000256" key="3">
    <source>
        <dbReference type="ARBA" id="ARBA00022664"/>
    </source>
</evidence>
<evidence type="ECO:0000256" key="7">
    <source>
        <dbReference type="ARBA" id="ARBA00022884"/>
    </source>
</evidence>
<accession>A0A291QSS0</accession>
<comment type="subunit">
    <text evidence="8">Homodimer.</text>
</comment>
<dbReference type="SUPFAM" id="SSF69065">
    <property type="entry name" value="RNase III domain-like"/>
    <property type="match status" value="1"/>
</dbReference>
<evidence type="ECO:0000313" key="11">
    <source>
        <dbReference type="EMBL" id="ATL46951.1"/>
    </source>
</evidence>
<evidence type="ECO:0000256" key="4">
    <source>
        <dbReference type="ARBA" id="ARBA00022722"/>
    </source>
</evidence>
<comment type="subcellular location">
    <subcellularLocation>
        <location evidence="8">Cytoplasm</location>
    </subcellularLocation>
</comment>
<dbReference type="Proteomes" id="UP000220133">
    <property type="component" value="Chromosome"/>
</dbReference>
<comment type="catalytic activity">
    <reaction evidence="1 8">
        <text>Endonucleolytic cleavage to 5'-phosphomonoester.</text>
        <dbReference type="EC" id="3.1.26.3"/>
    </reaction>
</comment>
<dbReference type="GO" id="GO:0006397">
    <property type="term" value="P:mRNA processing"/>
    <property type="evidence" value="ECO:0007669"/>
    <property type="project" value="UniProtKB-UniRule"/>
</dbReference>
<evidence type="ECO:0000256" key="8">
    <source>
        <dbReference type="HAMAP-Rule" id="MF_00104"/>
    </source>
</evidence>
<feature type="binding site" evidence="8">
    <location>
        <position position="70"/>
    </location>
    <ligand>
        <name>Mg(2+)</name>
        <dbReference type="ChEBI" id="CHEBI:18420"/>
    </ligand>
</feature>
<protein>
    <recommendedName>
        <fullName evidence="8">Ribonuclease 3</fullName>
        <ecNumber evidence="8">3.1.26.3</ecNumber>
    </recommendedName>
    <alternativeName>
        <fullName evidence="8">Ribonuclease III</fullName>
        <shortName evidence="8">RNase III</shortName>
    </alternativeName>
</protein>
<dbReference type="InterPro" id="IPR014720">
    <property type="entry name" value="dsRBD_dom"/>
</dbReference>
<keyword evidence="8" id="KW-0963">Cytoplasm</keyword>
<dbReference type="InterPro" id="IPR000999">
    <property type="entry name" value="RNase_III_dom"/>
</dbReference>
<dbReference type="GO" id="GO:0003725">
    <property type="term" value="F:double-stranded RNA binding"/>
    <property type="evidence" value="ECO:0007669"/>
    <property type="project" value="TreeGrafter"/>
</dbReference>
<dbReference type="Pfam" id="PF00035">
    <property type="entry name" value="dsrm"/>
    <property type="match status" value="1"/>
</dbReference>
<keyword evidence="5 8" id="KW-0255">Endonuclease</keyword>
<dbReference type="Gene3D" id="1.10.1520.10">
    <property type="entry name" value="Ribonuclease III domain"/>
    <property type="match status" value="1"/>
</dbReference>
<feature type="domain" description="RNase III" evidence="10">
    <location>
        <begin position="32"/>
        <end position="154"/>
    </location>
</feature>
<evidence type="ECO:0000256" key="5">
    <source>
        <dbReference type="ARBA" id="ARBA00022759"/>
    </source>
</evidence>
<dbReference type="GO" id="GO:0008033">
    <property type="term" value="P:tRNA processing"/>
    <property type="evidence" value="ECO:0007669"/>
    <property type="project" value="UniProtKB-KW"/>
</dbReference>
<keyword evidence="4 8" id="KW-0540">Nuclease</keyword>
<keyword evidence="6 8" id="KW-0378">Hydrolase</keyword>
<gene>
    <name evidence="8 11" type="primary">rnc</name>
    <name evidence="11" type="ORF">COR50_07005</name>
</gene>
<feature type="domain" description="DRBM" evidence="9">
    <location>
        <begin position="182"/>
        <end position="250"/>
    </location>
</feature>
<feature type="binding site" evidence="8">
    <location>
        <position position="140"/>
    </location>
    <ligand>
        <name>Mg(2+)</name>
        <dbReference type="ChEBI" id="CHEBI:18420"/>
    </ligand>
</feature>
<evidence type="ECO:0000256" key="2">
    <source>
        <dbReference type="ARBA" id="ARBA00010183"/>
    </source>
</evidence>
<sequence>MLLLSSKNLFLDGVKILPGFLYRFVFKKRKLYKDLYNLLGFRPGNYSLYEVALSHRSSKEKFLESNERLEYLGDAILGAIIGDYLFKKYPYKTEGYLTEMRSKIVNRQQLNDIAIKMGLRKLTIYDKYNSFLKISQIFGNTLEALVGAVYLDKGYEKTKQFVHKRILVPYIDLEALESVEMNHKNKLYGWANKQGKNLEFELLEEQMDNGRRIFTVGAMVDGELICSGKAFNKKDASQIAAQQAIELLGISDNGKDNN</sequence>
<comment type="function">
    <text evidence="8">Digests double-stranded RNA. Involved in the processing of primary rRNA transcript to yield the immediate precursors to the large and small rRNAs (23S and 16S). Processes some mRNAs, and tRNAs when they are encoded in the rRNA operon. Processes pre-crRNA and tracrRNA of type II CRISPR loci if present in the organism.</text>
</comment>
<keyword evidence="7 8" id="KW-0694">RNA-binding</keyword>
<dbReference type="CDD" id="cd10845">
    <property type="entry name" value="DSRM_RNAse_III_family"/>
    <property type="match status" value="1"/>
</dbReference>
<dbReference type="Gene3D" id="3.30.160.20">
    <property type="match status" value="1"/>
</dbReference>
<comment type="cofactor">
    <cofactor evidence="8">
        <name>Mg(2+)</name>
        <dbReference type="ChEBI" id="CHEBI:18420"/>
    </cofactor>
</comment>
<dbReference type="CDD" id="cd00593">
    <property type="entry name" value="RIBOc"/>
    <property type="match status" value="1"/>
</dbReference>
<organism evidence="11 12">
    <name type="scientific">Chitinophaga caeni</name>
    <dbReference type="NCBI Taxonomy" id="2029983"/>
    <lineage>
        <taxon>Bacteria</taxon>
        <taxon>Pseudomonadati</taxon>
        <taxon>Bacteroidota</taxon>
        <taxon>Chitinophagia</taxon>
        <taxon>Chitinophagales</taxon>
        <taxon>Chitinophagaceae</taxon>
        <taxon>Chitinophaga</taxon>
    </lineage>
</organism>
<dbReference type="NCBIfam" id="TIGR02191">
    <property type="entry name" value="RNaseIII"/>
    <property type="match status" value="1"/>
</dbReference>
<feature type="active site" evidence="8">
    <location>
        <position position="143"/>
    </location>
</feature>
<dbReference type="Pfam" id="PF14622">
    <property type="entry name" value="Ribonucleas_3_3"/>
    <property type="match status" value="1"/>
</dbReference>
<comment type="similarity">
    <text evidence="2">Belongs to the ribonuclease III family.</text>
</comment>
<keyword evidence="8" id="KW-0819">tRNA processing</keyword>
<dbReference type="GO" id="GO:0010468">
    <property type="term" value="P:regulation of gene expression"/>
    <property type="evidence" value="ECO:0007669"/>
    <property type="project" value="TreeGrafter"/>
</dbReference>
<dbReference type="PANTHER" id="PTHR11207:SF0">
    <property type="entry name" value="RIBONUCLEASE 3"/>
    <property type="match status" value="1"/>
</dbReference>
<dbReference type="PANTHER" id="PTHR11207">
    <property type="entry name" value="RIBONUCLEASE III"/>
    <property type="match status" value="1"/>
</dbReference>
<dbReference type="GO" id="GO:0005737">
    <property type="term" value="C:cytoplasm"/>
    <property type="evidence" value="ECO:0007669"/>
    <property type="project" value="UniProtKB-SubCell"/>
</dbReference>
<dbReference type="GO" id="GO:0046872">
    <property type="term" value="F:metal ion binding"/>
    <property type="evidence" value="ECO:0007669"/>
    <property type="project" value="UniProtKB-KW"/>
</dbReference>
<dbReference type="SMART" id="SM00535">
    <property type="entry name" value="RIBOc"/>
    <property type="match status" value="1"/>
</dbReference>
<dbReference type="EMBL" id="CP023777">
    <property type="protein sequence ID" value="ATL46951.1"/>
    <property type="molecule type" value="Genomic_DNA"/>
</dbReference>
<keyword evidence="8" id="KW-0479">Metal-binding</keyword>
<keyword evidence="8" id="KW-0699">rRNA-binding</keyword>
<dbReference type="EC" id="3.1.26.3" evidence="8"/>
<dbReference type="GO" id="GO:0019843">
    <property type="term" value="F:rRNA binding"/>
    <property type="evidence" value="ECO:0007669"/>
    <property type="project" value="UniProtKB-KW"/>
</dbReference>
<dbReference type="OrthoDB" id="9805026at2"/>
<dbReference type="AlphaFoldDB" id="A0A291QSS0"/>
<dbReference type="PROSITE" id="PS50142">
    <property type="entry name" value="RNASE_3_2"/>
    <property type="match status" value="1"/>
</dbReference>
<dbReference type="PROSITE" id="PS00517">
    <property type="entry name" value="RNASE_3_1"/>
    <property type="match status" value="1"/>
</dbReference>
<evidence type="ECO:0000259" key="10">
    <source>
        <dbReference type="PROSITE" id="PS50142"/>
    </source>
</evidence>